<dbReference type="RefSeq" id="WP_377546771.1">
    <property type="nucleotide sequence ID" value="NZ_JBHSBN010000010.1"/>
</dbReference>
<evidence type="ECO:0000313" key="3">
    <source>
        <dbReference type="Proteomes" id="UP001595868"/>
    </source>
</evidence>
<dbReference type="Gene3D" id="3.30.559.30">
    <property type="entry name" value="Nonribosomal peptide synthetase, condensation domain"/>
    <property type="match status" value="1"/>
</dbReference>
<dbReference type="EMBL" id="JBHSBN010000010">
    <property type="protein sequence ID" value="MFC4107623.1"/>
    <property type="molecule type" value="Genomic_DNA"/>
</dbReference>
<organism evidence="2 3">
    <name type="scientific">Micromonospora zhanjiangensis</name>
    <dbReference type="NCBI Taxonomy" id="1522057"/>
    <lineage>
        <taxon>Bacteria</taxon>
        <taxon>Bacillati</taxon>
        <taxon>Actinomycetota</taxon>
        <taxon>Actinomycetes</taxon>
        <taxon>Micromonosporales</taxon>
        <taxon>Micromonosporaceae</taxon>
        <taxon>Micromonospora</taxon>
    </lineage>
</organism>
<sequence>MPADVLGWIEASDPNHVTGPGFVGLGAYRSSAPTEPTILRRALRELVEHHEILRTVLLPTSDGFRHRPGPPGEVPLHVLDVSAPAGRDLEPELLAGVARAPDAPLRAVLGRHPAGCTLVLVANHACADHWSMELLVRDLAAIVDGLTHDRPVRLEVHPFAAAAGDAYHRPATRVELAVRHWRDLLRELPPLVPPVAAPGPMDAESRFVLPVDRTALAAAARTARTTPFVCLLTAYAMALSATAGVDEVAVPLFTSGRERPDWESVGPFMNLVAIRVRIGGLAAPEALSRVHDAFVRALACEQTLARVLPHVPEIGALCRPDGVPAAGFELVQFPPPVPYPASMPLDRLPIGPRYGATVLPLSALLCWLQADGVDDYVGTIRYRSGLVDAGWVADLVRSFARSVSDVTSPRRHLVGPA</sequence>
<dbReference type="InterPro" id="IPR001242">
    <property type="entry name" value="Condensation_dom"/>
</dbReference>
<dbReference type="InterPro" id="IPR023213">
    <property type="entry name" value="CAT-like_dom_sf"/>
</dbReference>
<dbReference type="SUPFAM" id="SSF52777">
    <property type="entry name" value="CoA-dependent acyltransferases"/>
    <property type="match status" value="2"/>
</dbReference>
<dbReference type="PANTHER" id="PTHR45527">
    <property type="entry name" value="NONRIBOSOMAL PEPTIDE SYNTHETASE"/>
    <property type="match status" value="1"/>
</dbReference>
<evidence type="ECO:0000313" key="2">
    <source>
        <dbReference type="EMBL" id="MFC4107623.1"/>
    </source>
</evidence>
<protein>
    <submittedName>
        <fullName evidence="2">Condensation domain-containing protein</fullName>
    </submittedName>
</protein>
<comment type="caution">
    <text evidence="2">The sequence shown here is derived from an EMBL/GenBank/DDBJ whole genome shotgun (WGS) entry which is preliminary data.</text>
</comment>
<keyword evidence="3" id="KW-1185">Reference proteome</keyword>
<dbReference type="Proteomes" id="UP001595868">
    <property type="component" value="Unassembled WGS sequence"/>
</dbReference>
<gene>
    <name evidence="2" type="ORF">ACFOX0_17045</name>
</gene>
<evidence type="ECO:0000259" key="1">
    <source>
        <dbReference type="Pfam" id="PF00668"/>
    </source>
</evidence>
<name>A0ABV8KNQ0_9ACTN</name>
<proteinExistence type="predicted"/>
<dbReference type="Gene3D" id="3.30.559.10">
    <property type="entry name" value="Chloramphenicol acetyltransferase-like domain"/>
    <property type="match status" value="1"/>
</dbReference>
<reference evidence="3" key="1">
    <citation type="journal article" date="2019" name="Int. J. Syst. Evol. Microbiol.">
        <title>The Global Catalogue of Microorganisms (GCM) 10K type strain sequencing project: providing services to taxonomists for standard genome sequencing and annotation.</title>
        <authorList>
            <consortium name="The Broad Institute Genomics Platform"/>
            <consortium name="The Broad Institute Genome Sequencing Center for Infectious Disease"/>
            <person name="Wu L."/>
            <person name="Ma J."/>
        </authorList>
    </citation>
    <scope>NUCLEOTIDE SEQUENCE [LARGE SCALE GENOMIC DNA]</scope>
    <source>
        <strain evidence="3">2902at01</strain>
    </source>
</reference>
<dbReference type="Pfam" id="PF00668">
    <property type="entry name" value="Condensation"/>
    <property type="match status" value="1"/>
</dbReference>
<feature type="domain" description="Condensation" evidence="1">
    <location>
        <begin position="35"/>
        <end position="297"/>
    </location>
</feature>
<accession>A0ABV8KNQ0</accession>
<dbReference type="PANTHER" id="PTHR45527:SF1">
    <property type="entry name" value="FATTY ACID SYNTHASE"/>
    <property type="match status" value="1"/>
</dbReference>